<dbReference type="SMART" id="SM00836">
    <property type="entry name" value="DALR_1"/>
    <property type="match status" value="1"/>
</dbReference>
<dbReference type="SUPFAM" id="SSF47323">
    <property type="entry name" value="Anticodon-binding domain of a subclass of class I aminoacyl-tRNA synthetases"/>
    <property type="match status" value="1"/>
</dbReference>
<dbReference type="Pfam" id="PF05746">
    <property type="entry name" value="DALR_1"/>
    <property type="match status" value="1"/>
</dbReference>
<keyword evidence="3" id="KW-1185">Reference proteome</keyword>
<reference evidence="2" key="1">
    <citation type="submission" date="2021-02" db="EMBL/GenBank/DDBJ databases">
        <authorList>
            <person name="Nowell W R."/>
        </authorList>
    </citation>
    <scope>NUCLEOTIDE SEQUENCE</scope>
    <source>
        <strain evidence="2">Ploen Becks lab</strain>
    </source>
</reference>
<gene>
    <name evidence="2" type="ORF">OXX778_LOCUS5497</name>
</gene>
<accession>A0A813RIX4</accession>
<dbReference type="PANTHER" id="PTHR16043">
    <property type="entry name" value="DALRD3 PROTEIN"/>
    <property type="match status" value="1"/>
</dbReference>
<dbReference type="OrthoDB" id="9990834at2759"/>
<dbReference type="PANTHER" id="PTHR16043:SF1">
    <property type="entry name" value="DALR ANTICODON-BINDING DOMAIN-CONTAINING PROTEIN 3"/>
    <property type="match status" value="1"/>
</dbReference>
<feature type="domain" description="DALR anticodon binding" evidence="1">
    <location>
        <begin position="326"/>
        <end position="470"/>
    </location>
</feature>
<dbReference type="GO" id="GO:0004814">
    <property type="term" value="F:arginine-tRNA ligase activity"/>
    <property type="evidence" value="ECO:0007669"/>
    <property type="project" value="InterPro"/>
</dbReference>
<dbReference type="InterPro" id="IPR037380">
    <property type="entry name" value="DALRD3"/>
</dbReference>
<dbReference type="AlphaFoldDB" id="A0A813RIX4"/>
<evidence type="ECO:0000313" key="2">
    <source>
        <dbReference type="EMBL" id="CAF0781654.1"/>
    </source>
</evidence>
<sequence length="470" mass="55465">MNNLNEKEFNEKFRHLLKRFVLKESSSENQGYKPLKSNDRSFDEQIFVAVNGQSKTISVSSLAYTRLILLANFAARFLGNKIDVNVCCANETDKENLKNILDLYNLHQNLNIYFKTFEVEVPEKYLEKIDTQFKLTDKDNDIQVNFGQIASNFSLKNYDSNLKIGYVDSVMITGLCYQEFLTKNLKNSSKILTICLNSEFFQHQKFDLILRAFNGNEESHKFYTHNFICTGNVKVDENETSTIKVTNDFFDHYRSRKEFFKYSAEQRQMTPEELSEANIENLTLFSIIFDLFNTNHQIDIKKFKYIDLSQMELDDKVKLGEQSSFILYNCARISAIFDKFDTYVKQGRFNELPKIDDLDFFTLLKTDYEKKICSQFLFKFESIMDEIYDSLNQIKDSSLQIKINISKLFSFMSDLINQFSKYYSKIHILEDPKFDHLHNIMHARIYLIKLIFNFVKIILGMFNIDPLRRI</sequence>
<proteinExistence type="predicted"/>
<dbReference type="Gene3D" id="1.10.730.10">
    <property type="entry name" value="Isoleucyl-tRNA Synthetase, Domain 1"/>
    <property type="match status" value="1"/>
</dbReference>
<comment type="caution">
    <text evidence="2">The sequence shown here is derived from an EMBL/GenBank/DDBJ whole genome shotgun (WGS) entry which is preliminary data.</text>
</comment>
<dbReference type="GO" id="GO:0005524">
    <property type="term" value="F:ATP binding"/>
    <property type="evidence" value="ECO:0007669"/>
    <property type="project" value="InterPro"/>
</dbReference>
<dbReference type="InterPro" id="IPR008909">
    <property type="entry name" value="DALR_anticod-bd"/>
</dbReference>
<dbReference type="Proteomes" id="UP000663879">
    <property type="component" value="Unassembled WGS sequence"/>
</dbReference>
<evidence type="ECO:0000259" key="1">
    <source>
        <dbReference type="SMART" id="SM00836"/>
    </source>
</evidence>
<organism evidence="2 3">
    <name type="scientific">Brachionus calyciflorus</name>
    <dbReference type="NCBI Taxonomy" id="104777"/>
    <lineage>
        <taxon>Eukaryota</taxon>
        <taxon>Metazoa</taxon>
        <taxon>Spiralia</taxon>
        <taxon>Gnathifera</taxon>
        <taxon>Rotifera</taxon>
        <taxon>Eurotatoria</taxon>
        <taxon>Monogononta</taxon>
        <taxon>Pseudotrocha</taxon>
        <taxon>Ploima</taxon>
        <taxon>Brachionidae</taxon>
        <taxon>Brachionus</taxon>
    </lineage>
</organism>
<dbReference type="GO" id="GO:0106217">
    <property type="term" value="P:tRNA C3-cytosine methylation"/>
    <property type="evidence" value="ECO:0007669"/>
    <property type="project" value="TreeGrafter"/>
</dbReference>
<evidence type="ECO:0000313" key="3">
    <source>
        <dbReference type="Proteomes" id="UP000663879"/>
    </source>
</evidence>
<dbReference type="GO" id="GO:0000049">
    <property type="term" value="F:tRNA binding"/>
    <property type="evidence" value="ECO:0007669"/>
    <property type="project" value="TreeGrafter"/>
</dbReference>
<dbReference type="GO" id="GO:0006420">
    <property type="term" value="P:arginyl-tRNA aminoacylation"/>
    <property type="evidence" value="ECO:0007669"/>
    <property type="project" value="InterPro"/>
</dbReference>
<name>A0A813RIX4_9BILA</name>
<dbReference type="InterPro" id="IPR009080">
    <property type="entry name" value="tRNAsynth_Ia_anticodon-bd"/>
</dbReference>
<protein>
    <recommendedName>
        <fullName evidence="1">DALR anticodon binding domain-containing protein</fullName>
    </recommendedName>
</protein>
<dbReference type="EMBL" id="CAJNOC010000602">
    <property type="protein sequence ID" value="CAF0781654.1"/>
    <property type="molecule type" value="Genomic_DNA"/>
</dbReference>